<dbReference type="GO" id="GO:0046872">
    <property type="term" value="F:metal ion binding"/>
    <property type="evidence" value="ECO:0007669"/>
    <property type="project" value="UniProtKB-KW"/>
</dbReference>
<evidence type="ECO:0000259" key="5">
    <source>
        <dbReference type="PROSITE" id="PS51007"/>
    </source>
</evidence>
<evidence type="ECO:0000256" key="4">
    <source>
        <dbReference type="PROSITE-ProRule" id="PRU00433"/>
    </source>
</evidence>
<feature type="domain" description="Cytochrome c" evidence="5">
    <location>
        <begin position="130"/>
        <end position="214"/>
    </location>
</feature>
<name>A0AAE5CCX0_9BACT</name>
<accession>A0AAE5CCX0</accession>
<dbReference type="InterPro" id="IPR009056">
    <property type="entry name" value="Cyt_c-like_dom"/>
</dbReference>
<dbReference type="Gene3D" id="1.10.760.10">
    <property type="entry name" value="Cytochrome c-like domain"/>
    <property type="match status" value="4"/>
</dbReference>
<dbReference type="PANTHER" id="PTHR33546">
    <property type="entry name" value="LARGE, MULTIFUNCTIONAL SECRETED PROTEIN-RELATED"/>
    <property type="match status" value="1"/>
</dbReference>
<dbReference type="PANTHER" id="PTHR33546:SF1">
    <property type="entry name" value="LARGE, MULTIFUNCTIONAL SECRETED PROTEIN"/>
    <property type="match status" value="1"/>
</dbReference>
<feature type="domain" description="Cytochrome c" evidence="5">
    <location>
        <begin position="40"/>
        <end position="124"/>
    </location>
</feature>
<dbReference type="SUPFAM" id="SSF46626">
    <property type="entry name" value="Cytochrome c"/>
    <property type="match status" value="4"/>
</dbReference>
<dbReference type="EMBL" id="JAACAK010000047">
    <property type="protein sequence ID" value="NIR74759.1"/>
    <property type="molecule type" value="Genomic_DNA"/>
</dbReference>
<proteinExistence type="predicted"/>
<organism evidence="6 7">
    <name type="scientific">Candidatus Kutchimonas denitrificans</name>
    <dbReference type="NCBI Taxonomy" id="3056748"/>
    <lineage>
        <taxon>Bacteria</taxon>
        <taxon>Pseudomonadati</taxon>
        <taxon>Gemmatimonadota</taxon>
        <taxon>Gemmatimonadia</taxon>
        <taxon>Candidatus Palauibacterales</taxon>
        <taxon>Candidatus Palauibacteraceae</taxon>
        <taxon>Candidatus Kutchimonas</taxon>
    </lineage>
</organism>
<comment type="caution">
    <text evidence="6">The sequence shown here is derived from an EMBL/GenBank/DDBJ whole genome shotgun (WGS) entry which is preliminary data.</text>
</comment>
<dbReference type="Pfam" id="PF00034">
    <property type="entry name" value="Cytochrom_C"/>
    <property type="match status" value="3"/>
</dbReference>
<feature type="domain" description="Cytochrome c" evidence="5">
    <location>
        <begin position="317"/>
        <end position="398"/>
    </location>
</feature>
<keyword evidence="1 4" id="KW-0349">Heme</keyword>
<feature type="domain" description="Cytochrome c" evidence="5">
    <location>
        <begin position="227"/>
        <end position="311"/>
    </location>
</feature>
<evidence type="ECO:0000256" key="3">
    <source>
        <dbReference type="ARBA" id="ARBA00023004"/>
    </source>
</evidence>
<dbReference type="GO" id="GO:0020037">
    <property type="term" value="F:heme binding"/>
    <property type="evidence" value="ECO:0007669"/>
    <property type="project" value="InterPro"/>
</dbReference>
<evidence type="ECO:0000256" key="2">
    <source>
        <dbReference type="ARBA" id="ARBA00022723"/>
    </source>
</evidence>
<dbReference type="AlphaFoldDB" id="A0AAE5CCX0"/>
<dbReference type="PROSITE" id="PS51007">
    <property type="entry name" value="CYTC"/>
    <property type="match status" value="4"/>
</dbReference>
<evidence type="ECO:0000313" key="6">
    <source>
        <dbReference type="EMBL" id="NIR74759.1"/>
    </source>
</evidence>
<evidence type="ECO:0000256" key="1">
    <source>
        <dbReference type="ARBA" id="ARBA00022617"/>
    </source>
</evidence>
<dbReference type="Proteomes" id="UP000702544">
    <property type="component" value="Unassembled WGS sequence"/>
</dbReference>
<sequence length="412" mass="45735">MIQRRRVSIWVLWGVLPLTIASLPVGVRVAAAQTARSFAGDPVAGRQIFVSRGCVRCHSIWGNGGTLGPDFAVVGAGRSLQQLAGLFWNHTPRMIETVRHEEVRWPTFTEAELADIISYIYYVKLFDQPGNPEDGEWWFREKRCVECHSVGGRGGQVGGGLDGYARYIGPIMLAQGMWNSGPEMQGEQVSRGIPMPKFVGRELADIQAYIRRDSDLREREAVFLQPPNPNRGRELFLEKGCVACHGREGRGTRFGPDLQTATQRLQVSEIAGVLWNHSFQMDAAIRARGIAFPRFEGTEMADIIAFLYYLRFYAGAGDVQIGEQVFERKGCSACHGGDAAVGPDLAQSRAVLTPLGLATAMWNHAPAMYDMIQLGDVEWPLFENEEMRDLSAYLQALAEQGQADTQGNEERR</sequence>
<gene>
    <name evidence="6" type="ORF">GWO12_06555</name>
</gene>
<keyword evidence="2 4" id="KW-0479">Metal-binding</keyword>
<evidence type="ECO:0000313" key="7">
    <source>
        <dbReference type="Proteomes" id="UP000702544"/>
    </source>
</evidence>
<dbReference type="InterPro" id="IPR036909">
    <property type="entry name" value="Cyt_c-like_dom_sf"/>
</dbReference>
<keyword evidence="3 4" id="KW-0408">Iron</keyword>
<protein>
    <submittedName>
        <fullName evidence="6">C-type cytochrome</fullName>
    </submittedName>
</protein>
<reference evidence="6 7" key="1">
    <citation type="submission" date="2020-01" db="EMBL/GenBank/DDBJ databases">
        <title>Genomes assembled from Gulf of Kutch pelagic sediment metagenomes.</title>
        <authorList>
            <person name="Chandrashekar M."/>
            <person name="Mahajan M.S."/>
            <person name="Dave K.J."/>
            <person name="Vatsa P."/>
            <person name="Nathani N.M."/>
        </authorList>
    </citation>
    <scope>NUCLEOTIDE SEQUENCE [LARGE SCALE GENOMIC DNA]</scope>
    <source>
        <strain evidence="6">KS3-K002</strain>
    </source>
</reference>
<dbReference type="GO" id="GO:0009055">
    <property type="term" value="F:electron transfer activity"/>
    <property type="evidence" value="ECO:0007669"/>
    <property type="project" value="InterPro"/>
</dbReference>